<protein>
    <submittedName>
        <fullName evidence="1">Uncharacterized protein</fullName>
    </submittedName>
</protein>
<gene>
    <name evidence="1" type="ORF">N7509_008923</name>
</gene>
<evidence type="ECO:0000313" key="2">
    <source>
        <dbReference type="Proteomes" id="UP001147747"/>
    </source>
</evidence>
<organism evidence="1 2">
    <name type="scientific">Penicillium cosmopolitanum</name>
    <dbReference type="NCBI Taxonomy" id="1131564"/>
    <lineage>
        <taxon>Eukaryota</taxon>
        <taxon>Fungi</taxon>
        <taxon>Dikarya</taxon>
        <taxon>Ascomycota</taxon>
        <taxon>Pezizomycotina</taxon>
        <taxon>Eurotiomycetes</taxon>
        <taxon>Eurotiomycetidae</taxon>
        <taxon>Eurotiales</taxon>
        <taxon>Aspergillaceae</taxon>
        <taxon>Penicillium</taxon>
    </lineage>
</organism>
<dbReference type="Proteomes" id="UP001147747">
    <property type="component" value="Unassembled WGS sequence"/>
</dbReference>
<dbReference type="AlphaFoldDB" id="A0A9W9VNI9"/>
<dbReference type="RefSeq" id="XP_056484180.1">
    <property type="nucleotide sequence ID" value="XM_056633560.1"/>
</dbReference>
<proteinExistence type="predicted"/>
<name>A0A9W9VNI9_9EURO</name>
<dbReference type="GeneID" id="81372540"/>
<sequence>MDGETQLWSMIEPQGEMTSTVRMRMAARHVSYSPVLQSIISIDENDFGRMMPIRRFFSSTAVANLPSSVISLAPCSFWHPCILQGGTGGEVTATNPFRKLLHTKPEHWQQYWFTHEWVAGPDADGSGTSRFFDGYKAEENQLAKNLASRTRHIADCSITSIYEEGTHVTALGWNPNRRCAAWACAALGCGLLRVEDLAIS</sequence>
<accession>A0A9W9VNI9</accession>
<reference evidence="1" key="2">
    <citation type="journal article" date="2023" name="IMA Fungus">
        <title>Comparative genomic study of the Penicillium genus elucidates a diverse pangenome and 15 lateral gene transfer events.</title>
        <authorList>
            <person name="Petersen C."/>
            <person name="Sorensen T."/>
            <person name="Nielsen M.R."/>
            <person name="Sondergaard T.E."/>
            <person name="Sorensen J.L."/>
            <person name="Fitzpatrick D.A."/>
            <person name="Frisvad J.C."/>
            <person name="Nielsen K.L."/>
        </authorList>
    </citation>
    <scope>NUCLEOTIDE SEQUENCE</scope>
    <source>
        <strain evidence="1">IBT 29677</strain>
    </source>
</reference>
<evidence type="ECO:0000313" key="1">
    <source>
        <dbReference type="EMBL" id="KAJ5386382.1"/>
    </source>
</evidence>
<dbReference type="EMBL" id="JAPZBU010000009">
    <property type="protein sequence ID" value="KAJ5386382.1"/>
    <property type="molecule type" value="Genomic_DNA"/>
</dbReference>
<reference evidence="1" key="1">
    <citation type="submission" date="2022-12" db="EMBL/GenBank/DDBJ databases">
        <authorList>
            <person name="Petersen C."/>
        </authorList>
    </citation>
    <scope>NUCLEOTIDE SEQUENCE</scope>
    <source>
        <strain evidence="1">IBT 29677</strain>
    </source>
</reference>
<comment type="caution">
    <text evidence="1">The sequence shown here is derived from an EMBL/GenBank/DDBJ whole genome shotgun (WGS) entry which is preliminary data.</text>
</comment>
<keyword evidence="2" id="KW-1185">Reference proteome</keyword>
<dbReference type="OrthoDB" id="4703at2759"/>